<comment type="caution">
    <text evidence="1">The sequence shown here is derived from an EMBL/GenBank/DDBJ whole genome shotgun (WGS) entry which is preliminary data.</text>
</comment>
<keyword evidence="2" id="KW-1185">Reference proteome</keyword>
<name>A0A135RRF2_9PEZI</name>
<evidence type="ECO:0000313" key="1">
    <source>
        <dbReference type="EMBL" id="KXH26195.1"/>
    </source>
</evidence>
<reference evidence="1 2" key="1">
    <citation type="submission" date="2014-02" db="EMBL/GenBank/DDBJ databases">
        <title>The genome sequence of Colletotrichum nymphaeae SA-01.</title>
        <authorList>
            <person name="Baroncelli R."/>
            <person name="Thon M.R."/>
        </authorList>
    </citation>
    <scope>NUCLEOTIDE SEQUENCE [LARGE SCALE GENOMIC DNA]</scope>
    <source>
        <strain evidence="1 2">SA-01</strain>
    </source>
</reference>
<protein>
    <submittedName>
        <fullName evidence="1">Sulfite oxidase</fullName>
    </submittedName>
</protein>
<sequence length="75" mass="8602">MWLHRNWDLHVTSSAHRIKVYSINKSRPATAARLKKLEENGIPIVPITLPAEIDFESDEEYERNMAAQGGRDPTE</sequence>
<accession>A0A135RRF2</accession>
<gene>
    <name evidence="1" type="ORF">CNYM01_13233</name>
</gene>
<evidence type="ECO:0000313" key="2">
    <source>
        <dbReference type="Proteomes" id="UP000070054"/>
    </source>
</evidence>
<dbReference type="AlphaFoldDB" id="A0A135RRF2"/>
<proteinExistence type="predicted"/>
<dbReference type="EMBL" id="JEMN01001826">
    <property type="protein sequence ID" value="KXH26195.1"/>
    <property type="molecule type" value="Genomic_DNA"/>
</dbReference>
<dbReference type="Proteomes" id="UP000070054">
    <property type="component" value="Unassembled WGS sequence"/>
</dbReference>
<organism evidence="1 2">
    <name type="scientific">Colletotrichum nymphaeae SA-01</name>
    <dbReference type="NCBI Taxonomy" id="1460502"/>
    <lineage>
        <taxon>Eukaryota</taxon>
        <taxon>Fungi</taxon>
        <taxon>Dikarya</taxon>
        <taxon>Ascomycota</taxon>
        <taxon>Pezizomycotina</taxon>
        <taxon>Sordariomycetes</taxon>
        <taxon>Hypocreomycetidae</taxon>
        <taxon>Glomerellales</taxon>
        <taxon>Glomerellaceae</taxon>
        <taxon>Colletotrichum</taxon>
        <taxon>Colletotrichum acutatum species complex</taxon>
    </lineage>
</organism>